<dbReference type="EMBL" id="AP015030">
    <property type="protein sequence ID" value="BAW26596.1"/>
    <property type="molecule type" value="Genomic_DNA"/>
</dbReference>
<reference evidence="1 2" key="1">
    <citation type="submission" date="2015-11" db="EMBL/GenBank/DDBJ databases">
        <title>Complete genome sequencing of a biphenyl-degrading bacterium, Pseudomonas putida KF715 (=NBRC110667).</title>
        <authorList>
            <person name="Suenaga H."/>
            <person name="Fujihara N."/>
            <person name="Watanabe T."/>
            <person name="Hirose J."/>
            <person name="Kimura N."/>
            <person name="Yamazoe A."/>
            <person name="Hosoyama A."/>
            <person name="Shimodaira J."/>
            <person name="Furukawa K."/>
        </authorList>
    </citation>
    <scope>NUCLEOTIDE SEQUENCE [LARGE SCALE GENOMIC DNA]</scope>
    <source>
        <strain evidence="1 2">KF715</strain>
        <plasmid evidence="2">Plasmid pkf715a dna</plasmid>
    </source>
</reference>
<evidence type="ECO:0000313" key="2">
    <source>
        <dbReference type="Proteomes" id="UP000218731"/>
    </source>
</evidence>
<accession>A0A1L7NM96</accession>
<name>A0A1L7NM96_PSEPU</name>
<proteinExistence type="predicted"/>
<keyword evidence="1" id="KW-0614">Plasmid</keyword>
<geneLocation type="plasmid" evidence="2">
    <name>pkf715a dna</name>
</geneLocation>
<sequence>MSRTATDTEIHMDCYEVQLSEGRNAVWIHSLIDGSTVGRFGRMGVDLHNSITDQRQGMSECRLCTHGPVTRADWQLFREKALEWWGVDVPANAFDLRLLAK</sequence>
<organism evidence="1 2">
    <name type="scientific">Pseudomonas putida</name>
    <name type="common">Arthrobacter siderocapsulatus</name>
    <dbReference type="NCBI Taxonomy" id="303"/>
    <lineage>
        <taxon>Bacteria</taxon>
        <taxon>Pseudomonadati</taxon>
        <taxon>Pseudomonadota</taxon>
        <taxon>Gammaproteobacteria</taxon>
        <taxon>Pseudomonadales</taxon>
        <taxon>Pseudomonadaceae</taxon>
        <taxon>Pseudomonas</taxon>
    </lineage>
</organism>
<dbReference type="AlphaFoldDB" id="A0A1L7NM96"/>
<gene>
    <name evidence="1" type="ORF">KF715C_pA910</name>
</gene>
<dbReference type="RefSeq" id="WP_231995360.1">
    <property type="nucleotide sequence ID" value="NZ_AP015030.1"/>
</dbReference>
<dbReference type="Proteomes" id="UP000218731">
    <property type="component" value="Plasmid pKF715A"/>
</dbReference>
<protein>
    <submittedName>
        <fullName evidence="1">Uncharacterized protein</fullName>
    </submittedName>
</protein>
<evidence type="ECO:0000313" key="1">
    <source>
        <dbReference type="EMBL" id="BAW26596.1"/>
    </source>
</evidence>